<feature type="site" description="Involved in the stabilization of negative charge on the oxyanion by the formation of the oxyanion hole" evidence="6">
    <location>
        <position position="114"/>
    </location>
</feature>
<feature type="chain" id="PRO_5044907821" description="Arginine biosynthesis bifunctional protein ArgJ alpha chain" evidence="6">
    <location>
        <begin position="1"/>
        <end position="195"/>
    </location>
</feature>
<feature type="binding site" evidence="6">
    <location>
        <position position="196"/>
    </location>
    <ligand>
        <name>substrate</name>
    </ligand>
</feature>
<keyword evidence="6" id="KW-0511">Multifunctional enzyme</keyword>
<evidence type="ECO:0000313" key="7">
    <source>
        <dbReference type="EMBL" id="MFC5864014.1"/>
    </source>
</evidence>
<dbReference type="InterPro" id="IPR042195">
    <property type="entry name" value="ArgJ_beta_C"/>
</dbReference>
<dbReference type="GO" id="GO:0004358">
    <property type="term" value="F:L-glutamate N-acetyltransferase activity, acting on acetyl-L-ornithine as donor"/>
    <property type="evidence" value="ECO:0007669"/>
    <property type="project" value="UniProtKB-EC"/>
</dbReference>
<feature type="binding site" evidence="6">
    <location>
        <position position="179"/>
    </location>
    <ligand>
        <name>substrate</name>
    </ligand>
</feature>
<dbReference type="PANTHER" id="PTHR23100">
    <property type="entry name" value="ARGININE BIOSYNTHESIS BIFUNCTIONAL PROTEIN ARGJ"/>
    <property type="match status" value="1"/>
</dbReference>
<comment type="catalytic activity">
    <reaction evidence="6">
        <text>L-glutamate + acetyl-CoA = N-acetyl-L-glutamate + CoA + H(+)</text>
        <dbReference type="Rhea" id="RHEA:24292"/>
        <dbReference type="ChEBI" id="CHEBI:15378"/>
        <dbReference type="ChEBI" id="CHEBI:29985"/>
        <dbReference type="ChEBI" id="CHEBI:44337"/>
        <dbReference type="ChEBI" id="CHEBI:57287"/>
        <dbReference type="ChEBI" id="CHEBI:57288"/>
        <dbReference type="EC" id="2.3.1.1"/>
    </reaction>
</comment>
<comment type="caution">
    <text evidence="7">The sequence shown here is derived from an EMBL/GenBank/DDBJ whole genome shotgun (WGS) entry which is preliminary data.</text>
</comment>
<feature type="binding site" evidence="6">
    <location>
        <position position="401"/>
    </location>
    <ligand>
        <name>substrate</name>
    </ligand>
</feature>
<dbReference type="EMBL" id="JBHSPH010000008">
    <property type="protein sequence ID" value="MFC5864014.1"/>
    <property type="molecule type" value="Genomic_DNA"/>
</dbReference>
<accession>A0ABW1EJ86</accession>
<evidence type="ECO:0000256" key="6">
    <source>
        <dbReference type="HAMAP-Rule" id="MF_01106"/>
    </source>
</evidence>
<keyword evidence="8" id="KW-1185">Reference proteome</keyword>
<feature type="site" description="Cleavage; by autolysis" evidence="6">
    <location>
        <begin position="195"/>
        <end position="196"/>
    </location>
</feature>
<dbReference type="InterPro" id="IPR016117">
    <property type="entry name" value="ArgJ-like_dom_sf"/>
</dbReference>
<feature type="binding site" evidence="6">
    <location>
        <position position="278"/>
    </location>
    <ligand>
        <name>substrate</name>
    </ligand>
</feature>
<comment type="catalytic activity">
    <reaction evidence="6">
        <text>N(2)-acetyl-L-ornithine + L-glutamate = N-acetyl-L-glutamate + L-ornithine</text>
        <dbReference type="Rhea" id="RHEA:15349"/>
        <dbReference type="ChEBI" id="CHEBI:29985"/>
        <dbReference type="ChEBI" id="CHEBI:44337"/>
        <dbReference type="ChEBI" id="CHEBI:46911"/>
        <dbReference type="ChEBI" id="CHEBI:57805"/>
        <dbReference type="EC" id="2.3.1.35"/>
    </reaction>
</comment>
<evidence type="ECO:0000256" key="3">
    <source>
        <dbReference type="ARBA" id="ARBA00022679"/>
    </source>
</evidence>
<dbReference type="SUPFAM" id="SSF56266">
    <property type="entry name" value="DmpA/ArgJ-like"/>
    <property type="match status" value="1"/>
</dbReference>
<comment type="pathway">
    <text evidence="6">Amino-acid biosynthesis; L-arginine biosynthesis; L-ornithine and N-acetyl-L-glutamate from L-glutamate and N(2)-acetyl-L-ornithine (cyclic): step 1/1.</text>
</comment>
<feature type="active site" description="Nucleophile" evidence="6">
    <location>
        <position position="196"/>
    </location>
</feature>
<sequence>MSDISQFLIPAGFRFAATTAGLKPSGRPDFAMIVADEAASAAAMYTANRITAAPLTVDKANMAATGGRVRVVAINAGNANCAAGQAGLDAAYATCNAAAIEFGCTPDEVFPSSTGIIGVPLPAEKLISALPRIKAALGAESDHFQQVAQAILTTDLVEKTAFARLSIEGKEVRIAAVGKGSGMIHPRLVTAVPHATMLVYILTDAEIEPAVLQSMLDSAVNVGFNRISVDGDTSTNDTVLLLASGASGVKIDADHREFAAALKLVATSLARQIVADGEGVKHVVELQIQGATSDADALKVAKYIAHSPLVKTAWAGSDPNWGRLMAAIGNSGAEIDPERIDIWFGDLRICRDGGRAVELDQAAAHAYLLQSEFSIRIELNQGDGSCIFWTTDLTAEYVRINADYST</sequence>
<evidence type="ECO:0000256" key="1">
    <source>
        <dbReference type="ARBA" id="ARBA00006774"/>
    </source>
</evidence>
<dbReference type="EC" id="2.3.1.1" evidence="6"/>
<evidence type="ECO:0000256" key="5">
    <source>
        <dbReference type="ARBA" id="ARBA00023315"/>
    </source>
</evidence>
<evidence type="ECO:0000313" key="8">
    <source>
        <dbReference type="Proteomes" id="UP001596091"/>
    </source>
</evidence>
<dbReference type="Gene3D" id="3.10.20.340">
    <property type="entry name" value="ArgJ beta chain, C-terminal domain"/>
    <property type="match status" value="1"/>
</dbReference>
<comment type="subcellular location">
    <subcellularLocation>
        <location evidence="6">Cytoplasm</location>
    </subcellularLocation>
</comment>
<dbReference type="Pfam" id="PF01960">
    <property type="entry name" value="ArgJ"/>
    <property type="match status" value="1"/>
</dbReference>
<comment type="pathway">
    <text evidence="6">Amino-acid biosynthesis; L-arginine biosynthesis; N(2)-acetyl-L-ornithine from L-glutamate: step 1/4.</text>
</comment>
<dbReference type="RefSeq" id="WP_263341087.1">
    <property type="nucleotide sequence ID" value="NZ_JAGSYH010000006.1"/>
</dbReference>
<dbReference type="Proteomes" id="UP001596091">
    <property type="component" value="Unassembled WGS sequence"/>
</dbReference>
<feature type="site" description="Involved in the stabilization of negative charge on the oxyanion by the formation of the oxyanion hole" evidence="6">
    <location>
        <position position="115"/>
    </location>
</feature>
<dbReference type="PANTHER" id="PTHR23100:SF0">
    <property type="entry name" value="ARGININE BIOSYNTHESIS BIFUNCTIONAL PROTEIN ARGJ, MITOCHONDRIAL"/>
    <property type="match status" value="1"/>
</dbReference>
<reference evidence="8" key="1">
    <citation type="journal article" date="2019" name="Int. J. Syst. Evol. Microbiol.">
        <title>The Global Catalogue of Microorganisms (GCM) 10K type strain sequencing project: providing services to taxonomists for standard genome sequencing and annotation.</title>
        <authorList>
            <consortium name="The Broad Institute Genomics Platform"/>
            <consortium name="The Broad Institute Genome Sequencing Center for Infectious Disease"/>
            <person name="Wu L."/>
            <person name="Ma J."/>
        </authorList>
    </citation>
    <scope>NUCLEOTIDE SEQUENCE [LARGE SCALE GENOMIC DNA]</scope>
    <source>
        <strain evidence="8">JCM 4087</strain>
    </source>
</reference>
<dbReference type="NCBIfam" id="NF003802">
    <property type="entry name" value="PRK05388.1"/>
    <property type="match status" value="1"/>
</dbReference>
<protein>
    <recommendedName>
        <fullName evidence="6">Arginine biosynthesis bifunctional protein ArgJ</fullName>
    </recommendedName>
    <domain>
        <recommendedName>
            <fullName evidence="6">Glutamate N-acetyltransferase</fullName>
            <ecNumber evidence="6">2.3.1.35</ecNumber>
        </recommendedName>
        <alternativeName>
            <fullName evidence="6">Ornithine acetyltransferase</fullName>
            <shortName evidence="6">OATase</shortName>
        </alternativeName>
        <alternativeName>
            <fullName evidence="6">Ornithine transacetylase</fullName>
        </alternativeName>
    </domain>
    <domain>
        <recommendedName>
            <fullName evidence="6">Amino-acid acetyltransferase</fullName>
            <ecNumber evidence="6">2.3.1.1</ecNumber>
        </recommendedName>
        <alternativeName>
            <fullName evidence="6">N-acetylglutamate synthase</fullName>
            <shortName evidence="6">AGSase</shortName>
        </alternativeName>
    </domain>
    <component>
        <recommendedName>
            <fullName evidence="6">Arginine biosynthesis bifunctional protein ArgJ alpha chain</fullName>
        </recommendedName>
    </component>
    <component>
        <recommendedName>
            <fullName evidence="6">Arginine biosynthesis bifunctional protein ArgJ beta chain</fullName>
        </recommendedName>
    </component>
</protein>
<gene>
    <name evidence="6 7" type="primary">argJ</name>
    <name evidence="7" type="ORF">ACFPT7_17040</name>
</gene>
<organism evidence="7 8">
    <name type="scientific">Acidicapsa dinghuensis</name>
    <dbReference type="NCBI Taxonomy" id="2218256"/>
    <lineage>
        <taxon>Bacteria</taxon>
        <taxon>Pseudomonadati</taxon>
        <taxon>Acidobacteriota</taxon>
        <taxon>Terriglobia</taxon>
        <taxon>Terriglobales</taxon>
        <taxon>Acidobacteriaceae</taxon>
        <taxon>Acidicapsa</taxon>
    </lineage>
</organism>
<comment type="function">
    <text evidence="6">Catalyzes two activities which are involved in the cyclic version of arginine biosynthesis: the synthesis of N-acetylglutamate from glutamate and acetyl-CoA as the acetyl donor, and of ornithine by transacetylation between N(2)-acetylornithine and glutamate.</text>
</comment>
<feature type="binding site" evidence="6">
    <location>
        <position position="153"/>
    </location>
    <ligand>
        <name>substrate</name>
    </ligand>
</feature>
<feature type="chain" id="PRO_5044907822" description="Arginine biosynthesis bifunctional protein ArgJ beta chain" evidence="6">
    <location>
        <begin position="196"/>
        <end position="406"/>
    </location>
</feature>
<comment type="subunit">
    <text evidence="2 6">Heterotetramer of two alpha and two beta chains.</text>
</comment>
<name>A0ABW1EJ86_9BACT</name>
<dbReference type="EC" id="2.3.1.35" evidence="6"/>
<keyword evidence="6" id="KW-0963">Cytoplasm</keyword>
<keyword evidence="3 6" id="KW-0808">Transferase</keyword>
<evidence type="ECO:0000256" key="2">
    <source>
        <dbReference type="ARBA" id="ARBA00011475"/>
    </source>
</evidence>
<dbReference type="NCBIfam" id="TIGR00120">
    <property type="entry name" value="ArgJ"/>
    <property type="match status" value="1"/>
</dbReference>
<proteinExistence type="inferred from homology"/>
<dbReference type="InterPro" id="IPR002813">
    <property type="entry name" value="Arg_biosynth_ArgJ"/>
</dbReference>
<dbReference type="HAMAP" id="MF_01106">
    <property type="entry name" value="ArgJ"/>
    <property type="match status" value="1"/>
</dbReference>
<dbReference type="CDD" id="cd02152">
    <property type="entry name" value="OAT"/>
    <property type="match status" value="1"/>
</dbReference>
<keyword evidence="6" id="KW-0055">Arginine biosynthesis</keyword>
<dbReference type="Gene3D" id="3.60.70.12">
    <property type="entry name" value="L-amino peptidase D-ALA esterase/amidase"/>
    <property type="match status" value="1"/>
</dbReference>
<feature type="binding site" evidence="6">
    <location>
        <position position="406"/>
    </location>
    <ligand>
        <name>substrate</name>
    </ligand>
</feature>
<comment type="similarity">
    <text evidence="1 6">Belongs to the ArgJ family.</text>
</comment>
<keyword evidence="6" id="KW-0028">Amino-acid biosynthesis</keyword>
<keyword evidence="4 6" id="KW-0068">Autocatalytic cleavage</keyword>
<evidence type="ECO:0000256" key="4">
    <source>
        <dbReference type="ARBA" id="ARBA00022813"/>
    </source>
</evidence>
<keyword evidence="5 6" id="KW-0012">Acyltransferase</keyword>